<dbReference type="Pfam" id="PF03110">
    <property type="entry name" value="SBP"/>
    <property type="match status" value="1"/>
</dbReference>
<gene>
    <name evidence="5" type="primary">g9</name>
    <name evidence="5" type="ORF">C2E20_0009</name>
</gene>
<feature type="domain" description="SBP-type" evidence="4">
    <location>
        <begin position="1"/>
        <end position="42"/>
    </location>
</feature>
<protein>
    <submittedName>
        <fullName evidence="5">Squamosa promoter binding</fullName>
    </submittedName>
</protein>
<dbReference type="AlphaFoldDB" id="A0A2P6VQ62"/>
<dbReference type="Gene3D" id="4.10.1100.10">
    <property type="entry name" value="Transcription factor, SBP-box domain"/>
    <property type="match status" value="1"/>
</dbReference>
<dbReference type="PANTHER" id="PTHR31251:SF169">
    <property type="entry name" value="SQUAMOSA PROMOTER-BINDING-LIKE PROTEIN 8"/>
    <property type="match status" value="1"/>
</dbReference>
<dbReference type="InterPro" id="IPR044817">
    <property type="entry name" value="SBP-like"/>
</dbReference>
<keyword evidence="3" id="KW-0862">Zinc</keyword>
<organism evidence="5 6">
    <name type="scientific">Micractinium conductrix</name>
    <dbReference type="NCBI Taxonomy" id="554055"/>
    <lineage>
        <taxon>Eukaryota</taxon>
        <taxon>Viridiplantae</taxon>
        <taxon>Chlorophyta</taxon>
        <taxon>core chlorophytes</taxon>
        <taxon>Trebouxiophyceae</taxon>
        <taxon>Chlorellales</taxon>
        <taxon>Chlorellaceae</taxon>
        <taxon>Chlorella clade</taxon>
        <taxon>Micractinium</taxon>
    </lineage>
</organism>
<name>A0A2P6VQ62_9CHLO</name>
<evidence type="ECO:0000256" key="3">
    <source>
        <dbReference type="ARBA" id="ARBA00022833"/>
    </source>
</evidence>
<dbReference type="OrthoDB" id="549553at2759"/>
<comment type="caution">
    <text evidence="5">The sequence shown here is derived from an EMBL/GenBank/DDBJ whole genome shotgun (WGS) entry which is preliminary data.</text>
</comment>
<dbReference type="Proteomes" id="UP000239649">
    <property type="component" value="Unassembled WGS sequence"/>
</dbReference>
<keyword evidence="1" id="KW-0479">Metal-binding</keyword>
<dbReference type="PROSITE" id="PS51141">
    <property type="entry name" value="ZF_SBP"/>
    <property type="match status" value="1"/>
</dbReference>
<evidence type="ECO:0000313" key="5">
    <source>
        <dbReference type="EMBL" id="PSC76211.1"/>
    </source>
</evidence>
<dbReference type="SUPFAM" id="SSF103612">
    <property type="entry name" value="SBT domain"/>
    <property type="match status" value="1"/>
</dbReference>
<reference evidence="5 6" key="1">
    <citation type="journal article" date="2018" name="Plant J.">
        <title>Genome sequences of Chlorella sorokiniana UTEX 1602 and Micractinium conductrix SAG 241.80: implications to maltose excretion by a green alga.</title>
        <authorList>
            <person name="Arriola M.B."/>
            <person name="Velmurugan N."/>
            <person name="Zhang Y."/>
            <person name="Plunkett M.H."/>
            <person name="Hondzo H."/>
            <person name="Barney B.M."/>
        </authorList>
    </citation>
    <scope>NUCLEOTIDE SEQUENCE [LARGE SCALE GENOMIC DNA]</scope>
    <source>
        <strain evidence="5 6">SAG 241.80</strain>
    </source>
</reference>
<evidence type="ECO:0000256" key="2">
    <source>
        <dbReference type="ARBA" id="ARBA00022771"/>
    </source>
</evidence>
<dbReference type="STRING" id="554055.A0A2P6VQ62"/>
<dbReference type="GO" id="GO:0005634">
    <property type="term" value="C:nucleus"/>
    <property type="evidence" value="ECO:0007669"/>
    <property type="project" value="InterPro"/>
</dbReference>
<dbReference type="GO" id="GO:0008270">
    <property type="term" value="F:zinc ion binding"/>
    <property type="evidence" value="ECO:0007669"/>
    <property type="project" value="UniProtKB-KW"/>
</dbReference>
<evidence type="ECO:0000313" key="6">
    <source>
        <dbReference type="Proteomes" id="UP000239649"/>
    </source>
</evidence>
<dbReference type="GO" id="GO:0003677">
    <property type="term" value="F:DNA binding"/>
    <property type="evidence" value="ECO:0007669"/>
    <property type="project" value="InterPro"/>
</dbReference>
<dbReference type="EMBL" id="LHPF02000001">
    <property type="protein sequence ID" value="PSC76211.1"/>
    <property type="molecule type" value="Genomic_DNA"/>
</dbReference>
<keyword evidence="6" id="KW-1185">Reference proteome</keyword>
<accession>A0A2P6VQ62</accession>
<dbReference type="InterPro" id="IPR004333">
    <property type="entry name" value="SBP_dom"/>
</dbReference>
<keyword evidence="2" id="KW-0863">Zinc-finger</keyword>
<dbReference type="PANTHER" id="PTHR31251">
    <property type="entry name" value="SQUAMOSA PROMOTER-BINDING-LIKE PROTEIN 4"/>
    <property type="match status" value="1"/>
</dbReference>
<evidence type="ECO:0000256" key="1">
    <source>
        <dbReference type="ARBA" id="ARBA00022723"/>
    </source>
</evidence>
<proteinExistence type="predicted"/>
<evidence type="ECO:0000259" key="4">
    <source>
        <dbReference type="PROSITE" id="PS51141"/>
    </source>
</evidence>
<dbReference type="InterPro" id="IPR036893">
    <property type="entry name" value="SBP_sf"/>
</dbReference>
<sequence>MAGKVQRFCQQCGQFHPIELFEGLMRSCRTQLARHAERRRNRRAQAKAKAAAEAKRREEQWVAAHKHQAEQRAAAFQPTISHWQWPPPWPVQQQPATLPALWGMLAAPAPTQHHLLADLAAYLIAATQHHDAVLAAVLTHMATQTPEHNVAQLHALLQAVAPHL</sequence>